<accession>A0A7C8BRM2</accession>
<organism evidence="6 7">
    <name type="scientific">Adlercreutzia muris</name>
    <dbReference type="NCBI Taxonomy" id="1796610"/>
    <lineage>
        <taxon>Bacteria</taxon>
        <taxon>Bacillati</taxon>
        <taxon>Actinomycetota</taxon>
        <taxon>Coriobacteriia</taxon>
        <taxon>Eggerthellales</taxon>
        <taxon>Eggerthellaceae</taxon>
        <taxon>Adlercreutzia</taxon>
    </lineage>
</organism>
<dbReference type="GO" id="GO:0046872">
    <property type="term" value="F:metal ion binding"/>
    <property type="evidence" value="ECO:0007669"/>
    <property type="project" value="UniProtKB-KW"/>
</dbReference>
<dbReference type="SUPFAM" id="SSF100950">
    <property type="entry name" value="NagB/RpiA/CoA transferase-like"/>
    <property type="match status" value="1"/>
</dbReference>
<dbReference type="EMBL" id="WAJS01000008">
    <property type="protein sequence ID" value="KAB1650889.1"/>
    <property type="molecule type" value="Genomic_DNA"/>
</dbReference>
<dbReference type="PANTHER" id="PTHR23407">
    <property type="entry name" value="ATPASE INHIBITOR/5-FORMYLTETRAHYDROFOLATE CYCLO-LIGASE"/>
    <property type="match status" value="1"/>
</dbReference>
<evidence type="ECO:0000256" key="4">
    <source>
        <dbReference type="PIRSR" id="PIRSR006806-1"/>
    </source>
</evidence>
<dbReference type="GO" id="GO:0005524">
    <property type="term" value="F:ATP binding"/>
    <property type="evidence" value="ECO:0007669"/>
    <property type="project" value="UniProtKB-KW"/>
</dbReference>
<evidence type="ECO:0000313" key="7">
    <source>
        <dbReference type="Proteomes" id="UP000479639"/>
    </source>
</evidence>
<dbReference type="RefSeq" id="WP_151430015.1">
    <property type="nucleotide sequence ID" value="NZ_JANJZI010000006.1"/>
</dbReference>
<feature type="binding site" evidence="4">
    <location>
        <begin position="139"/>
        <end position="147"/>
    </location>
    <ligand>
        <name>ATP</name>
        <dbReference type="ChEBI" id="CHEBI:30616"/>
    </ligand>
</feature>
<dbReference type="AlphaFoldDB" id="A0A7C8BRM2"/>
<sequence>MELSPEKDEMRKHFRALRAALPEAERWAIDGAIAASVQRLPQFAAADAVFTYLSFGAEVDTRGLIGAALEAGKTVALPRVVPGTRSMDWYAIDSLDGLERSPLGMEEPPADPTRAVRAVDFACPVALVPGLAFDGAGYRLGYGGGFYDGFLPAFPGTAVGLCRAAQLVDRLAGWEPHDVPVSLVVTERGAAAAL</sequence>
<keyword evidence="2 4" id="KW-0547">Nucleotide-binding</keyword>
<evidence type="ECO:0000256" key="5">
    <source>
        <dbReference type="RuleBase" id="RU361279"/>
    </source>
</evidence>
<name>A0A7C8BRM2_9ACTN</name>
<comment type="cofactor">
    <cofactor evidence="5">
        <name>Mg(2+)</name>
        <dbReference type="ChEBI" id="CHEBI:18420"/>
    </cofactor>
</comment>
<keyword evidence="7" id="KW-1185">Reference proteome</keyword>
<dbReference type="PANTHER" id="PTHR23407:SF1">
    <property type="entry name" value="5-FORMYLTETRAHYDROFOLATE CYCLO-LIGASE"/>
    <property type="match status" value="1"/>
</dbReference>
<dbReference type="Proteomes" id="UP000479639">
    <property type="component" value="Unassembled WGS sequence"/>
</dbReference>
<comment type="caution">
    <text evidence="6">The sequence shown here is derived from an EMBL/GenBank/DDBJ whole genome shotgun (WGS) entry which is preliminary data.</text>
</comment>
<keyword evidence="3 4" id="KW-0067">ATP-binding</keyword>
<comment type="similarity">
    <text evidence="1 5">Belongs to the 5-formyltetrahydrofolate cyclo-ligase family.</text>
</comment>
<keyword evidence="6" id="KW-0436">Ligase</keyword>
<dbReference type="InterPro" id="IPR024185">
    <property type="entry name" value="FTHF_cligase-like_sf"/>
</dbReference>
<dbReference type="InterPro" id="IPR002698">
    <property type="entry name" value="FTHF_cligase"/>
</dbReference>
<feature type="binding site" evidence="4">
    <location>
        <begin position="7"/>
        <end position="11"/>
    </location>
    <ligand>
        <name>ATP</name>
        <dbReference type="ChEBI" id="CHEBI:30616"/>
    </ligand>
</feature>
<dbReference type="Pfam" id="PF01812">
    <property type="entry name" value="5-FTHF_cyc-lig"/>
    <property type="match status" value="1"/>
</dbReference>
<feature type="binding site" evidence="4">
    <location>
        <position position="58"/>
    </location>
    <ligand>
        <name>substrate</name>
    </ligand>
</feature>
<dbReference type="EC" id="6.3.3.2" evidence="5"/>
<dbReference type="InterPro" id="IPR037171">
    <property type="entry name" value="NagB/RpiA_transferase-like"/>
</dbReference>
<evidence type="ECO:0000256" key="2">
    <source>
        <dbReference type="ARBA" id="ARBA00022741"/>
    </source>
</evidence>
<proteinExistence type="inferred from homology"/>
<evidence type="ECO:0000313" key="6">
    <source>
        <dbReference type="EMBL" id="KAB1650889.1"/>
    </source>
</evidence>
<dbReference type="NCBIfam" id="TIGR02727">
    <property type="entry name" value="MTHFS_bact"/>
    <property type="match status" value="1"/>
</dbReference>
<dbReference type="PIRSF" id="PIRSF006806">
    <property type="entry name" value="FTHF_cligase"/>
    <property type="match status" value="1"/>
</dbReference>
<evidence type="ECO:0000256" key="1">
    <source>
        <dbReference type="ARBA" id="ARBA00010638"/>
    </source>
</evidence>
<comment type="catalytic activity">
    <reaction evidence="5">
        <text>(6S)-5-formyl-5,6,7,8-tetrahydrofolate + ATP = (6R)-5,10-methenyltetrahydrofolate + ADP + phosphate</text>
        <dbReference type="Rhea" id="RHEA:10488"/>
        <dbReference type="ChEBI" id="CHEBI:30616"/>
        <dbReference type="ChEBI" id="CHEBI:43474"/>
        <dbReference type="ChEBI" id="CHEBI:57455"/>
        <dbReference type="ChEBI" id="CHEBI:57457"/>
        <dbReference type="ChEBI" id="CHEBI:456216"/>
        <dbReference type="EC" id="6.3.3.2"/>
    </reaction>
</comment>
<dbReference type="GO" id="GO:0030272">
    <property type="term" value="F:5-formyltetrahydrofolate cyclo-ligase activity"/>
    <property type="evidence" value="ECO:0007669"/>
    <property type="project" value="UniProtKB-EC"/>
</dbReference>
<evidence type="ECO:0000256" key="3">
    <source>
        <dbReference type="ARBA" id="ARBA00022840"/>
    </source>
</evidence>
<feature type="binding site" evidence="4">
    <location>
        <position position="53"/>
    </location>
    <ligand>
        <name>substrate</name>
    </ligand>
</feature>
<keyword evidence="5" id="KW-0479">Metal-binding</keyword>
<keyword evidence="5" id="KW-0460">Magnesium</keyword>
<protein>
    <recommendedName>
        <fullName evidence="5">5-formyltetrahydrofolate cyclo-ligase</fullName>
        <ecNumber evidence="5">6.3.3.2</ecNumber>
    </recommendedName>
</protein>
<gene>
    <name evidence="6" type="ORF">F8D48_03790</name>
</gene>
<dbReference type="GO" id="GO:0035999">
    <property type="term" value="P:tetrahydrofolate interconversion"/>
    <property type="evidence" value="ECO:0007669"/>
    <property type="project" value="TreeGrafter"/>
</dbReference>
<reference evidence="6 7" key="1">
    <citation type="submission" date="2019-09" db="EMBL/GenBank/DDBJ databases">
        <title>Whole genome shotgun sequencing (WGS) of Ellagibacter isourolithinifaciens DSM 104140(T) and Adlercreutzia muris DSM 29508(T).</title>
        <authorList>
            <person name="Stoll D.A."/>
            <person name="Danylec N."/>
            <person name="Huch M."/>
        </authorList>
    </citation>
    <scope>NUCLEOTIDE SEQUENCE [LARGE SCALE GENOMIC DNA]</scope>
    <source>
        <strain evidence="6 7">DSM 29508</strain>
    </source>
</reference>
<dbReference type="GO" id="GO:0009396">
    <property type="term" value="P:folic acid-containing compound biosynthetic process"/>
    <property type="evidence" value="ECO:0007669"/>
    <property type="project" value="TreeGrafter"/>
</dbReference>
<dbReference type="Gene3D" id="3.40.50.10420">
    <property type="entry name" value="NagB/RpiA/CoA transferase-like"/>
    <property type="match status" value="1"/>
</dbReference>